<evidence type="ECO:0000313" key="5">
    <source>
        <dbReference type="Proteomes" id="UP000646540"/>
    </source>
</evidence>
<dbReference type="Proteomes" id="UP000646540">
    <property type="component" value="Unassembled WGS sequence"/>
</dbReference>
<evidence type="ECO:0000313" key="4">
    <source>
        <dbReference type="Proteomes" id="UP000252079"/>
    </source>
</evidence>
<dbReference type="Pfam" id="PF06069">
    <property type="entry name" value="PerC"/>
    <property type="match status" value="1"/>
</dbReference>
<dbReference type="InterPro" id="IPR024684">
    <property type="entry name" value="Tscrpt_act_PerC/SfV_Orf40"/>
</dbReference>
<protein>
    <submittedName>
        <fullName evidence="2">PerC family transcriptional regulator</fullName>
    </submittedName>
    <submittedName>
        <fullName evidence="3">PerC transcriptional activator</fullName>
    </submittedName>
</protein>
<dbReference type="EMBL" id="UFBM01000025">
    <property type="protein sequence ID" value="SSF94405.1"/>
    <property type="molecule type" value="Genomic_DNA"/>
</dbReference>
<reference evidence="3 4" key="1">
    <citation type="submission" date="2018-07" db="EMBL/GenBank/DDBJ databases">
        <authorList>
            <consortium name="Pathogen Informatics"/>
        </authorList>
    </citation>
    <scope>NUCLEOTIDE SEQUENCE [LARGE SCALE GENOMIC DNA]</scope>
    <source>
        <strain evidence="3 4">4300STDY6636950</strain>
    </source>
</reference>
<organism evidence="2 5">
    <name type="scientific">Klebsiella quasipneumoniae</name>
    <dbReference type="NCBI Taxonomy" id="1463165"/>
    <lineage>
        <taxon>Bacteria</taxon>
        <taxon>Pseudomonadati</taxon>
        <taxon>Pseudomonadota</taxon>
        <taxon>Gammaproteobacteria</taxon>
        <taxon>Enterobacterales</taxon>
        <taxon>Enterobacteriaceae</taxon>
        <taxon>Klebsiella/Raoultella group</taxon>
        <taxon>Klebsiella</taxon>
        <taxon>Klebsiella pneumoniae complex</taxon>
    </lineage>
</organism>
<dbReference type="EMBL" id="JACNQW010000015">
    <property type="protein sequence ID" value="MBC5047819.1"/>
    <property type="molecule type" value="Genomic_DNA"/>
</dbReference>
<comment type="caution">
    <text evidence="2">The sequence shown here is derived from an EMBL/GenBank/DDBJ whole genome shotgun (WGS) entry which is preliminary data.</text>
</comment>
<feature type="compositionally biased region" description="Polar residues" evidence="1">
    <location>
        <begin position="72"/>
        <end position="81"/>
    </location>
</feature>
<name>A0A8H9ZX07_9ENTR</name>
<accession>A0A8H9ZX07</accession>
<evidence type="ECO:0000256" key="1">
    <source>
        <dbReference type="SAM" id="MobiDB-lite"/>
    </source>
</evidence>
<gene>
    <name evidence="2" type="ORF">H8L09_20935</name>
    <name evidence="3" type="ORF">SAMEA23995918_03453</name>
</gene>
<feature type="region of interest" description="Disordered" evidence="1">
    <location>
        <begin position="72"/>
        <end position="101"/>
    </location>
</feature>
<proteinExistence type="predicted"/>
<dbReference type="AlphaFoldDB" id="A0A8H9ZX07"/>
<evidence type="ECO:0000313" key="3">
    <source>
        <dbReference type="EMBL" id="SSF94405.1"/>
    </source>
</evidence>
<evidence type="ECO:0000313" key="2">
    <source>
        <dbReference type="EMBL" id="MBC5047819.1"/>
    </source>
</evidence>
<sequence>MIRDKKAEELEAKGLFRRAAARWLDVMAACTEDADREQAKRNRERCLEGVKRPRFKLEEFADLHRAAKATTNRMGIAQNNGEAFRLPASRKRARKARNDGA</sequence>
<dbReference type="Proteomes" id="UP000252079">
    <property type="component" value="Unassembled WGS sequence"/>
</dbReference>
<dbReference type="RefSeq" id="WP_032447313.1">
    <property type="nucleotide sequence ID" value="NZ_CAAGTV010000003.1"/>
</dbReference>
<reference evidence="2" key="2">
    <citation type="submission" date="2020-08" db="EMBL/GenBank/DDBJ databases">
        <title>Genomic evolution and epidemiology of Klebsiella pneumoniae from a major hospital in Beijing, China, over a fifteen-year period: dissemination of known and novel high-risk clones.</title>
        <authorList>
            <person name="Palmieri M."/>
        </authorList>
    </citation>
    <scope>NUCLEOTIDE SEQUENCE</scope>
    <source>
        <strain evidence="2">K7050</strain>
    </source>
</reference>